<evidence type="ECO:0000256" key="1">
    <source>
        <dbReference type="SAM" id="MobiDB-lite"/>
    </source>
</evidence>
<feature type="compositionally biased region" description="Polar residues" evidence="1">
    <location>
        <begin position="172"/>
        <end position="193"/>
    </location>
</feature>
<keyword evidence="3" id="KW-1185">Reference proteome</keyword>
<reference evidence="2" key="1">
    <citation type="submission" date="2022-03" db="EMBL/GenBank/DDBJ databases">
        <authorList>
            <person name="Legras J.-L."/>
            <person name="Devillers H."/>
            <person name="Grondin C."/>
        </authorList>
    </citation>
    <scope>NUCLEOTIDE SEQUENCE</scope>
    <source>
        <strain evidence="2">CLIB 1423</strain>
    </source>
</reference>
<proteinExistence type="predicted"/>
<dbReference type="EMBL" id="CAKXYY010000002">
    <property type="protein sequence ID" value="CAH2350586.1"/>
    <property type="molecule type" value="Genomic_DNA"/>
</dbReference>
<gene>
    <name evidence="2" type="ORF">CLIB1423_02S00474</name>
</gene>
<accession>A0A9P0QK29</accession>
<feature type="region of interest" description="Disordered" evidence="1">
    <location>
        <begin position="172"/>
        <end position="244"/>
    </location>
</feature>
<dbReference type="Proteomes" id="UP000837801">
    <property type="component" value="Unassembled WGS sequence"/>
</dbReference>
<evidence type="ECO:0000313" key="2">
    <source>
        <dbReference type="EMBL" id="CAH2350586.1"/>
    </source>
</evidence>
<feature type="region of interest" description="Disordered" evidence="1">
    <location>
        <begin position="128"/>
        <end position="150"/>
    </location>
</feature>
<protein>
    <submittedName>
        <fullName evidence="2">Uncharacterized protein</fullName>
    </submittedName>
</protein>
<feature type="compositionally biased region" description="Low complexity" evidence="1">
    <location>
        <begin position="232"/>
        <end position="244"/>
    </location>
</feature>
<organism evidence="2 3">
    <name type="scientific">[Candida] railenensis</name>
    <dbReference type="NCBI Taxonomy" id="45579"/>
    <lineage>
        <taxon>Eukaryota</taxon>
        <taxon>Fungi</taxon>
        <taxon>Dikarya</taxon>
        <taxon>Ascomycota</taxon>
        <taxon>Saccharomycotina</taxon>
        <taxon>Pichiomycetes</taxon>
        <taxon>Debaryomycetaceae</taxon>
        <taxon>Kurtzmaniella</taxon>
    </lineage>
</organism>
<sequence>MYCDLEDSLEEFDIRYIEACNQVNLDVDSILSQPSSDSANVYTGTSVVAATTAATATATATVSASTAAAAGFGKSKIGRSNSISSQTKKLTLSSPLLANKELSNFTCYDKKQRESTLAFNVDVSPTSTQPPAVSYTMKPPQKQSLTNSVPPLAPPILTIDSFQKPFEFRSHSLSTSPQIHQRRTTVSSNTPPITGQPPLFRRRATYSSASSIGNPFYKPSTLHKKEVEQNRPSTSSSSPSFSNKNSITSSFLDDSTLNSLLETDFLSTSIQKKRKVSSDSFSLESFFTSEIALDEEFATDFVLYQDSNDLSGLASDAK</sequence>
<name>A0A9P0QK29_9ASCO</name>
<evidence type="ECO:0000313" key="3">
    <source>
        <dbReference type="Proteomes" id="UP000837801"/>
    </source>
</evidence>
<dbReference type="AlphaFoldDB" id="A0A9P0QK29"/>
<comment type="caution">
    <text evidence="2">The sequence shown here is derived from an EMBL/GenBank/DDBJ whole genome shotgun (WGS) entry which is preliminary data.</text>
</comment>